<dbReference type="EMBL" id="KZ772769">
    <property type="protein sequence ID" value="PTQ32534.1"/>
    <property type="molecule type" value="Genomic_DNA"/>
</dbReference>
<feature type="region of interest" description="Disordered" evidence="1">
    <location>
        <begin position="54"/>
        <end position="74"/>
    </location>
</feature>
<dbReference type="AlphaFoldDB" id="A0A2R6WFA1"/>
<name>A0A2R6WFA1_MARPO</name>
<evidence type="ECO:0000256" key="1">
    <source>
        <dbReference type="SAM" id="MobiDB-lite"/>
    </source>
</evidence>
<proteinExistence type="predicted"/>
<organism evidence="2 3">
    <name type="scientific">Marchantia polymorpha</name>
    <name type="common">Common liverwort</name>
    <name type="synonym">Marchantia aquatica</name>
    <dbReference type="NCBI Taxonomy" id="3197"/>
    <lineage>
        <taxon>Eukaryota</taxon>
        <taxon>Viridiplantae</taxon>
        <taxon>Streptophyta</taxon>
        <taxon>Embryophyta</taxon>
        <taxon>Marchantiophyta</taxon>
        <taxon>Marchantiopsida</taxon>
        <taxon>Marchantiidae</taxon>
        <taxon>Marchantiales</taxon>
        <taxon>Marchantiaceae</taxon>
        <taxon>Marchantia</taxon>
    </lineage>
</organism>
<gene>
    <name evidence="2" type="ORF">MARPO_0097s0020</name>
</gene>
<accession>A0A2R6WFA1</accession>
<evidence type="ECO:0000313" key="3">
    <source>
        <dbReference type="Proteomes" id="UP000244005"/>
    </source>
</evidence>
<reference evidence="3" key="1">
    <citation type="journal article" date="2017" name="Cell">
        <title>Insights into land plant evolution garnered from the Marchantia polymorpha genome.</title>
        <authorList>
            <person name="Bowman J.L."/>
            <person name="Kohchi T."/>
            <person name="Yamato K.T."/>
            <person name="Jenkins J."/>
            <person name="Shu S."/>
            <person name="Ishizaki K."/>
            <person name="Yamaoka S."/>
            <person name="Nishihama R."/>
            <person name="Nakamura Y."/>
            <person name="Berger F."/>
            <person name="Adam C."/>
            <person name="Aki S.S."/>
            <person name="Althoff F."/>
            <person name="Araki T."/>
            <person name="Arteaga-Vazquez M.A."/>
            <person name="Balasubrmanian S."/>
            <person name="Barry K."/>
            <person name="Bauer D."/>
            <person name="Boehm C.R."/>
            <person name="Briginshaw L."/>
            <person name="Caballero-Perez J."/>
            <person name="Catarino B."/>
            <person name="Chen F."/>
            <person name="Chiyoda S."/>
            <person name="Chovatia M."/>
            <person name="Davies K.M."/>
            <person name="Delmans M."/>
            <person name="Demura T."/>
            <person name="Dierschke T."/>
            <person name="Dolan L."/>
            <person name="Dorantes-Acosta A.E."/>
            <person name="Eklund D.M."/>
            <person name="Florent S.N."/>
            <person name="Flores-Sandoval E."/>
            <person name="Fujiyama A."/>
            <person name="Fukuzawa H."/>
            <person name="Galik B."/>
            <person name="Grimanelli D."/>
            <person name="Grimwood J."/>
            <person name="Grossniklaus U."/>
            <person name="Hamada T."/>
            <person name="Haseloff J."/>
            <person name="Hetherington A.J."/>
            <person name="Higo A."/>
            <person name="Hirakawa Y."/>
            <person name="Hundley H.N."/>
            <person name="Ikeda Y."/>
            <person name="Inoue K."/>
            <person name="Inoue S.I."/>
            <person name="Ishida S."/>
            <person name="Jia Q."/>
            <person name="Kakita M."/>
            <person name="Kanazawa T."/>
            <person name="Kawai Y."/>
            <person name="Kawashima T."/>
            <person name="Kennedy M."/>
            <person name="Kinose K."/>
            <person name="Kinoshita T."/>
            <person name="Kohara Y."/>
            <person name="Koide E."/>
            <person name="Komatsu K."/>
            <person name="Kopischke S."/>
            <person name="Kubo M."/>
            <person name="Kyozuka J."/>
            <person name="Lagercrantz U."/>
            <person name="Lin S.S."/>
            <person name="Lindquist E."/>
            <person name="Lipzen A.M."/>
            <person name="Lu C.W."/>
            <person name="De Luna E."/>
            <person name="Martienssen R.A."/>
            <person name="Minamino N."/>
            <person name="Mizutani M."/>
            <person name="Mizutani M."/>
            <person name="Mochizuki N."/>
            <person name="Monte I."/>
            <person name="Mosher R."/>
            <person name="Nagasaki H."/>
            <person name="Nakagami H."/>
            <person name="Naramoto S."/>
            <person name="Nishitani K."/>
            <person name="Ohtani M."/>
            <person name="Okamoto T."/>
            <person name="Okumura M."/>
            <person name="Phillips J."/>
            <person name="Pollak B."/>
            <person name="Reinders A."/>
            <person name="Rovekamp M."/>
            <person name="Sano R."/>
            <person name="Sawa S."/>
            <person name="Schmid M.W."/>
            <person name="Shirakawa M."/>
            <person name="Solano R."/>
            <person name="Spunde A."/>
            <person name="Suetsugu N."/>
            <person name="Sugano S."/>
            <person name="Sugiyama A."/>
            <person name="Sun R."/>
            <person name="Suzuki Y."/>
            <person name="Takenaka M."/>
            <person name="Takezawa D."/>
            <person name="Tomogane H."/>
            <person name="Tsuzuki M."/>
            <person name="Ueda T."/>
            <person name="Umeda M."/>
            <person name="Ward J.M."/>
            <person name="Watanabe Y."/>
            <person name="Yazaki K."/>
            <person name="Yokoyama R."/>
            <person name="Yoshitake Y."/>
            <person name="Yotsui I."/>
            <person name="Zachgo S."/>
            <person name="Schmutz J."/>
        </authorList>
    </citation>
    <scope>NUCLEOTIDE SEQUENCE [LARGE SCALE GENOMIC DNA]</scope>
    <source>
        <strain evidence="3">Tak-1</strain>
    </source>
</reference>
<evidence type="ECO:0000313" key="2">
    <source>
        <dbReference type="EMBL" id="PTQ32534.1"/>
    </source>
</evidence>
<sequence length="123" mass="13910">MTRRWACRGRTKSCELEGEAWTRIGGSLDRRGIDGKRAELLARSLARFRSAFRDGQGSWPEDAARSFGPRRHHHPDLCRPCRCRDFGISSKQGIPGREAAEKQEIKAMDPFSTLTLPLKEGEI</sequence>
<dbReference type="Gramene" id="Mp6g06240.1">
    <property type="protein sequence ID" value="Mp6g06240.1.cds"/>
    <property type="gene ID" value="Mp6g06240"/>
</dbReference>
<keyword evidence="3" id="KW-1185">Reference proteome</keyword>
<protein>
    <submittedName>
        <fullName evidence="2">Uncharacterized protein</fullName>
    </submittedName>
</protein>
<dbReference type="Proteomes" id="UP000244005">
    <property type="component" value="Unassembled WGS sequence"/>
</dbReference>